<dbReference type="SUPFAM" id="SSF53067">
    <property type="entry name" value="Actin-like ATPase domain"/>
    <property type="match status" value="1"/>
</dbReference>
<protein>
    <recommendedName>
        <fullName evidence="1">ATPase BadF/BadG/BcrA/BcrD type domain-containing protein</fullName>
    </recommendedName>
</protein>
<evidence type="ECO:0000259" key="1">
    <source>
        <dbReference type="Pfam" id="PF01869"/>
    </source>
</evidence>
<dbReference type="Proteomes" id="UP000236151">
    <property type="component" value="Unassembled WGS sequence"/>
</dbReference>
<reference evidence="2 3" key="1">
    <citation type="submission" date="2017-06" db="EMBL/GenBank/DDBJ databases">
        <title>Investigating the central metabolism of Clostridium thermosuccinogenes.</title>
        <authorList>
            <person name="Koendjbiharie J.G."/>
            <person name="van Kranenburg R."/>
        </authorList>
    </citation>
    <scope>NUCLEOTIDE SEQUENCE [LARGE SCALE GENOMIC DNA]</scope>
    <source>
        <strain evidence="2 3">DSM 5806</strain>
    </source>
</reference>
<name>A0A2K2FAX1_9CLOT</name>
<gene>
    <name evidence="2" type="ORF">CDQ84_16225</name>
</gene>
<proteinExistence type="predicted"/>
<dbReference type="AlphaFoldDB" id="A0A2K2FAX1"/>
<evidence type="ECO:0000313" key="3">
    <source>
        <dbReference type="Proteomes" id="UP000236151"/>
    </source>
</evidence>
<keyword evidence="3" id="KW-1185">Reference proteome</keyword>
<dbReference type="InterPro" id="IPR002731">
    <property type="entry name" value="ATPase_BadF"/>
</dbReference>
<dbReference type="InterPro" id="IPR043129">
    <property type="entry name" value="ATPase_NBD"/>
</dbReference>
<feature type="domain" description="ATPase BadF/BadG/BcrA/BcrD type" evidence="1">
    <location>
        <begin position="6"/>
        <end position="298"/>
    </location>
</feature>
<dbReference type="Pfam" id="PF01869">
    <property type="entry name" value="BcrAD_BadFG"/>
    <property type="match status" value="1"/>
</dbReference>
<dbReference type="Gene3D" id="3.30.420.40">
    <property type="match status" value="2"/>
</dbReference>
<dbReference type="InterPro" id="IPR052519">
    <property type="entry name" value="Euk-type_GlcNAc_Kinase"/>
</dbReference>
<dbReference type="RefSeq" id="WP_103082786.1">
    <property type="nucleotide sequence ID" value="NZ_CP021850.1"/>
</dbReference>
<comment type="caution">
    <text evidence="2">The sequence shown here is derived from an EMBL/GenBank/DDBJ whole genome shotgun (WGS) entry which is preliminary data.</text>
</comment>
<dbReference type="OrthoDB" id="9772633at2"/>
<dbReference type="EMBL" id="NIOJ01000057">
    <property type="protein sequence ID" value="PNT95907.1"/>
    <property type="molecule type" value="Genomic_DNA"/>
</dbReference>
<dbReference type="PANTHER" id="PTHR43190">
    <property type="entry name" value="N-ACETYL-D-GLUCOSAMINE KINASE"/>
    <property type="match status" value="1"/>
</dbReference>
<evidence type="ECO:0000313" key="2">
    <source>
        <dbReference type="EMBL" id="PNT95907.1"/>
    </source>
</evidence>
<organism evidence="2 3">
    <name type="scientific">Clostridium thermosuccinogenes</name>
    <dbReference type="NCBI Taxonomy" id="84032"/>
    <lineage>
        <taxon>Bacteria</taxon>
        <taxon>Bacillati</taxon>
        <taxon>Bacillota</taxon>
        <taxon>Clostridia</taxon>
        <taxon>Eubacteriales</taxon>
        <taxon>Clostridiaceae</taxon>
        <taxon>Clostridium</taxon>
    </lineage>
</organism>
<sequence>MAILAIDQGASKTSVLVASLDGRILGEGKSEGACYFTVGLERAKSAIMTAAFQALAQAGLTINDISIVIGGLAGANWPDEIEMLQNEMKSLFKLEKAWVWNDSVIALRAGTDSDCGIVLCCGSGMNCAVVIGGKLHAVYNNYIDSVDQGGEGFGHRVLKAVFQSHIKIKGPTSLTKRVMEFFGYDDMDAMLLAYQRGHLTRRLKDISVLLFDEAKHNDREALEIIYSYGKSISRYVTSAIKRYDIDTKKCEVILSGGLFKIDNPLLAETVCSHIHRVYSDVKIKQAKYEPVVGAVLMGLDMIEAKDGKAHELCKEEAEKWGLTRFGRG</sequence>
<dbReference type="PANTHER" id="PTHR43190:SF3">
    <property type="entry name" value="N-ACETYL-D-GLUCOSAMINE KINASE"/>
    <property type="match status" value="1"/>
</dbReference>
<dbReference type="KEGG" id="cthd:CDO33_02155"/>
<accession>A0A2K2FAX1</accession>